<protein>
    <submittedName>
        <fullName evidence="2">Uncharacterized protein</fullName>
    </submittedName>
</protein>
<organism evidence="2">
    <name type="scientific">marine sediment metagenome</name>
    <dbReference type="NCBI Taxonomy" id="412755"/>
    <lineage>
        <taxon>unclassified sequences</taxon>
        <taxon>metagenomes</taxon>
        <taxon>ecological metagenomes</taxon>
    </lineage>
</organism>
<proteinExistence type="predicted"/>
<reference evidence="2" key="1">
    <citation type="journal article" date="2014" name="Front. Microbiol.">
        <title>High frequency of phylogenetically diverse reductive dehalogenase-homologous genes in deep subseafloor sedimentary metagenomes.</title>
        <authorList>
            <person name="Kawai M."/>
            <person name="Futagami T."/>
            <person name="Toyoda A."/>
            <person name="Takaki Y."/>
            <person name="Nishi S."/>
            <person name="Hori S."/>
            <person name="Arai W."/>
            <person name="Tsubouchi T."/>
            <person name="Morono Y."/>
            <person name="Uchiyama I."/>
            <person name="Ito T."/>
            <person name="Fujiyama A."/>
            <person name="Inagaki F."/>
            <person name="Takami H."/>
        </authorList>
    </citation>
    <scope>NUCLEOTIDE SEQUENCE</scope>
    <source>
        <strain evidence="2">Expedition CK06-06</strain>
    </source>
</reference>
<evidence type="ECO:0000256" key="1">
    <source>
        <dbReference type="SAM" id="Phobius"/>
    </source>
</evidence>
<feature type="non-terminal residue" evidence="2">
    <location>
        <position position="1"/>
    </location>
</feature>
<keyword evidence="1" id="KW-0812">Transmembrane</keyword>
<name>X0VFA7_9ZZZZ</name>
<comment type="caution">
    <text evidence="2">The sequence shown here is derived from an EMBL/GenBank/DDBJ whole genome shotgun (WGS) entry which is preliminary data.</text>
</comment>
<evidence type="ECO:0000313" key="2">
    <source>
        <dbReference type="EMBL" id="GAF99235.1"/>
    </source>
</evidence>
<feature type="non-terminal residue" evidence="2">
    <location>
        <position position="282"/>
    </location>
</feature>
<dbReference type="AlphaFoldDB" id="X0VFA7"/>
<dbReference type="EMBL" id="BARS01011101">
    <property type="protein sequence ID" value="GAF99235.1"/>
    <property type="molecule type" value="Genomic_DNA"/>
</dbReference>
<keyword evidence="1" id="KW-1133">Transmembrane helix</keyword>
<sequence length="282" mass="30556">ANLHQQCSQLLGAMASTKVTKAKIGGIDCDPKQASEASAMMFSLNTGAKAFNINCAGGERLEANKGADQLFGFARRCLADSGLPSQETSELRTQINSAELNRDDKAHRFVVTWNAFQDGNRLAYLALGIAVAIDLLVFMSGLFGANAVRSPLSDVPSFKARTAQQLEAIIENALLPDTFETARLTLQSLRPITNVSGFMAEVRPEQLDPHSAGRVLAVLNAGATIHAVEYDEARQRYLVRSELFEFLSVVAKRAFEASDHHVNLAELEKIIGVALLPDLSQN</sequence>
<feature type="transmembrane region" description="Helical" evidence="1">
    <location>
        <begin position="122"/>
        <end position="143"/>
    </location>
</feature>
<gene>
    <name evidence="2" type="ORF">S01H1_20319</name>
</gene>
<keyword evidence="1" id="KW-0472">Membrane</keyword>
<accession>X0VFA7</accession>